<name>A0A6H5GD95_9HEMI</name>
<organism evidence="1 2">
    <name type="scientific">Nesidiocoris tenuis</name>
    <dbReference type="NCBI Taxonomy" id="355587"/>
    <lineage>
        <taxon>Eukaryota</taxon>
        <taxon>Metazoa</taxon>
        <taxon>Ecdysozoa</taxon>
        <taxon>Arthropoda</taxon>
        <taxon>Hexapoda</taxon>
        <taxon>Insecta</taxon>
        <taxon>Pterygota</taxon>
        <taxon>Neoptera</taxon>
        <taxon>Paraneoptera</taxon>
        <taxon>Hemiptera</taxon>
        <taxon>Heteroptera</taxon>
        <taxon>Panheteroptera</taxon>
        <taxon>Cimicomorpha</taxon>
        <taxon>Miridae</taxon>
        <taxon>Dicyphina</taxon>
        <taxon>Nesidiocoris</taxon>
    </lineage>
</organism>
<evidence type="ECO:0000313" key="1">
    <source>
        <dbReference type="EMBL" id="CAA9999664.1"/>
    </source>
</evidence>
<proteinExistence type="predicted"/>
<dbReference type="AlphaFoldDB" id="A0A6H5GD95"/>
<dbReference type="EMBL" id="CADCXU010009030">
    <property type="protein sequence ID" value="CAA9999664.1"/>
    <property type="molecule type" value="Genomic_DNA"/>
</dbReference>
<gene>
    <name evidence="1" type="ORF">NTEN_LOCUS5946</name>
</gene>
<accession>A0A6H5GD95</accession>
<sequence length="154" mass="18318">IAFLTTRKMGTNSIDFSIPRMNTRFLPGEEAAFPNFDFQRIGTSKTEVSRPRNDFWWPVKRSLESSYLHFVKTATMTPYVTTLNFQDISNMHVQELRMPAEPTFDPITRRVRFERKSRRQFKGKSETGSEKRTEMENDEFCAQQNQWFMWAIRT</sequence>
<evidence type="ECO:0000313" key="2">
    <source>
        <dbReference type="Proteomes" id="UP000479000"/>
    </source>
</evidence>
<keyword evidence="2" id="KW-1185">Reference proteome</keyword>
<feature type="non-terminal residue" evidence="1">
    <location>
        <position position="1"/>
    </location>
</feature>
<protein>
    <submittedName>
        <fullName evidence="1">Uncharacterized protein</fullName>
    </submittedName>
</protein>
<dbReference type="Proteomes" id="UP000479000">
    <property type="component" value="Unassembled WGS sequence"/>
</dbReference>
<reference evidence="1 2" key="1">
    <citation type="submission" date="2020-02" db="EMBL/GenBank/DDBJ databases">
        <authorList>
            <person name="Ferguson B K."/>
        </authorList>
    </citation>
    <scope>NUCLEOTIDE SEQUENCE [LARGE SCALE GENOMIC DNA]</scope>
</reference>